<organism evidence="1 2">
    <name type="scientific">Koleobacter methoxysyntrophicus</name>
    <dbReference type="NCBI Taxonomy" id="2751313"/>
    <lineage>
        <taxon>Bacteria</taxon>
        <taxon>Bacillati</taxon>
        <taxon>Bacillota</taxon>
        <taxon>Clostridia</taxon>
        <taxon>Koleobacterales</taxon>
        <taxon>Koleobacteraceae</taxon>
        <taxon>Koleobacter</taxon>
    </lineage>
</organism>
<reference evidence="1" key="1">
    <citation type="submission" date="2020-07" db="EMBL/GenBank/DDBJ databases">
        <title>Koleobacter methoxysyntrophicus gen. nov., sp. nov., a novel anaerobic bacterium isolated from deep subsurface oil field and proposal of Koleobacterales ord. nov. in the phylum Firmicutes.</title>
        <authorList>
            <person name="Sakamoto S."/>
            <person name="Tamaki H."/>
        </authorList>
    </citation>
    <scope>NUCLEOTIDE SEQUENCE</scope>
    <source>
        <strain evidence="1">NRmbB1</strain>
    </source>
</reference>
<sequence>MSKDSFLSAIKSLPERGVFALLVVLTEEGETVLRPIGGRWGSGIVDAVKEMSEKYPGCRMKLFEQNYDDWERYFRGIISKKQLL</sequence>
<protein>
    <submittedName>
        <fullName evidence="1">Uncharacterized protein</fullName>
    </submittedName>
</protein>
<accession>A0A8A0RSU0</accession>
<name>A0A8A0RSU0_9FIRM</name>
<dbReference type="EMBL" id="CP059066">
    <property type="protein sequence ID" value="QSQ10600.1"/>
    <property type="molecule type" value="Genomic_DNA"/>
</dbReference>
<dbReference type="AlphaFoldDB" id="A0A8A0RSU0"/>
<evidence type="ECO:0000313" key="1">
    <source>
        <dbReference type="EMBL" id="QSQ10600.1"/>
    </source>
</evidence>
<dbReference type="KEGG" id="kme:H0A61_03010"/>
<keyword evidence="2" id="KW-1185">Reference proteome</keyword>
<dbReference type="Proteomes" id="UP000662904">
    <property type="component" value="Chromosome"/>
</dbReference>
<evidence type="ECO:0000313" key="2">
    <source>
        <dbReference type="Proteomes" id="UP000662904"/>
    </source>
</evidence>
<dbReference type="RefSeq" id="WP_206707908.1">
    <property type="nucleotide sequence ID" value="NZ_CP059066.1"/>
</dbReference>
<proteinExistence type="predicted"/>
<gene>
    <name evidence="1" type="ORF">H0A61_03010</name>
</gene>